<keyword evidence="6" id="KW-1185">Reference proteome</keyword>
<dbReference type="InterPro" id="IPR036428">
    <property type="entry name" value="PCD_sf"/>
</dbReference>
<dbReference type="EMBL" id="JABVEC010000001">
    <property type="protein sequence ID" value="MBC6464206.1"/>
    <property type="molecule type" value="Genomic_DNA"/>
</dbReference>
<organism evidence="5 6">
    <name type="scientific">Actinomadura alba</name>
    <dbReference type="NCBI Taxonomy" id="406431"/>
    <lineage>
        <taxon>Bacteria</taxon>
        <taxon>Bacillati</taxon>
        <taxon>Actinomycetota</taxon>
        <taxon>Actinomycetes</taxon>
        <taxon>Streptosporangiales</taxon>
        <taxon>Thermomonosporaceae</taxon>
        <taxon>Actinomadura</taxon>
    </lineage>
</organism>
<sequence length="96" mass="10727">MELLDDDAIARELTDLPEWKRDGDAIVKTVRLADFNEAMGFVNRVAEVAEAQNHHPDITIRWNKVTLTLSTHAAGGLTPFDFRLARLLDGLDQGAR</sequence>
<evidence type="ECO:0000256" key="1">
    <source>
        <dbReference type="ARBA" id="ARBA00001554"/>
    </source>
</evidence>
<evidence type="ECO:0000256" key="2">
    <source>
        <dbReference type="ARBA" id="ARBA00006472"/>
    </source>
</evidence>
<keyword evidence="3 4" id="KW-0456">Lyase</keyword>
<comment type="similarity">
    <text evidence="2 4">Belongs to the pterin-4-alpha-carbinolamine dehydratase family.</text>
</comment>
<dbReference type="Proteomes" id="UP000805614">
    <property type="component" value="Unassembled WGS sequence"/>
</dbReference>
<evidence type="ECO:0000313" key="5">
    <source>
        <dbReference type="EMBL" id="MBC6464206.1"/>
    </source>
</evidence>
<dbReference type="CDD" id="cd00488">
    <property type="entry name" value="PCD_DCoH"/>
    <property type="match status" value="1"/>
</dbReference>
<accession>A0ABR7LH80</accession>
<comment type="catalytic activity">
    <reaction evidence="1 4">
        <text>(4aS,6R)-4a-hydroxy-L-erythro-5,6,7,8-tetrahydrobiopterin = (6R)-L-erythro-6,7-dihydrobiopterin + H2O</text>
        <dbReference type="Rhea" id="RHEA:11920"/>
        <dbReference type="ChEBI" id="CHEBI:15377"/>
        <dbReference type="ChEBI" id="CHEBI:15642"/>
        <dbReference type="ChEBI" id="CHEBI:43120"/>
        <dbReference type="EC" id="4.2.1.96"/>
    </reaction>
</comment>
<dbReference type="PANTHER" id="PTHR12599">
    <property type="entry name" value="PTERIN-4-ALPHA-CARBINOLAMINE DEHYDRATASE"/>
    <property type="match status" value="1"/>
</dbReference>
<dbReference type="Gene3D" id="3.30.1360.20">
    <property type="entry name" value="Transcriptional coactivator/pterin dehydratase"/>
    <property type="match status" value="1"/>
</dbReference>
<dbReference type="GO" id="GO:0008124">
    <property type="term" value="F:4-alpha-hydroxytetrahydrobiopterin dehydratase activity"/>
    <property type="evidence" value="ECO:0007669"/>
    <property type="project" value="UniProtKB-EC"/>
</dbReference>
<dbReference type="RefSeq" id="WP_187241115.1">
    <property type="nucleotide sequence ID" value="NZ_BAAAOK010000011.1"/>
</dbReference>
<dbReference type="PANTHER" id="PTHR12599:SF0">
    <property type="entry name" value="PTERIN-4-ALPHA-CARBINOLAMINE DEHYDRATASE"/>
    <property type="match status" value="1"/>
</dbReference>
<dbReference type="InterPro" id="IPR001533">
    <property type="entry name" value="Pterin_deHydtase"/>
</dbReference>
<dbReference type="Pfam" id="PF01329">
    <property type="entry name" value="Pterin_4a"/>
    <property type="match status" value="1"/>
</dbReference>
<dbReference type="SUPFAM" id="SSF55248">
    <property type="entry name" value="PCD-like"/>
    <property type="match status" value="1"/>
</dbReference>
<proteinExistence type="inferred from homology"/>
<dbReference type="EC" id="4.2.1.96" evidence="4"/>
<dbReference type="NCBIfam" id="NF002017">
    <property type="entry name" value="PRK00823.1-2"/>
    <property type="match status" value="1"/>
</dbReference>
<evidence type="ECO:0000256" key="3">
    <source>
        <dbReference type="ARBA" id="ARBA00023239"/>
    </source>
</evidence>
<dbReference type="HAMAP" id="MF_00434">
    <property type="entry name" value="Pterin_4_alpha"/>
    <property type="match status" value="1"/>
</dbReference>
<comment type="caution">
    <text evidence="5">The sequence shown here is derived from an EMBL/GenBank/DDBJ whole genome shotgun (WGS) entry which is preliminary data.</text>
</comment>
<evidence type="ECO:0000256" key="4">
    <source>
        <dbReference type="HAMAP-Rule" id="MF_00434"/>
    </source>
</evidence>
<reference evidence="5 6" key="1">
    <citation type="submission" date="2020-06" db="EMBL/GenBank/DDBJ databases">
        <title>Actinomadura xiongansis sp. nov., isolated from soil of Baiyangdian.</title>
        <authorList>
            <person name="Zhang X."/>
        </authorList>
    </citation>
    <scope>NUCLEOTIDE SEQUENCE [LARGE SCALE GENOMIC DNA]</scope>
    <source>
        <strain evidence="5 6">HBUM206468</strain>
    </source>
</reference>
<name>A0ABR7LH80_9ACTN</name>
<evidence type="ECO:0000313" key="6">
    <source>
        <dbReference type="Proteomes" id="UP000805614"/>
    </source>
</evidence>
<protein>
    <recommendedName>
        <fullName evidence="4">Putative pterin-4-alpha-carbinolamine dehydratase</fullName>
        <shortName evidence="4">PHS</shortName>
        <ecNumber evidence="4">4.2.1.96</ecNumber>
    </recommendedName>
    <alternativeName>
        <fullName evidence="4">4-alpha-hydroxy-tetrahydropterin dehydratase</fullName>
    </alternativeName>
    <alternativeName>
        <fullName evidence="4">Pterin carbinolamine dehydratase</fullName>
        <shortName evidence="4">PCD</shortName>
    </alternativeName>
</protein>
<gene>
    <name evidence="5" type="ORF">HKK74_01635</name>
</gene>